<feature type="domain" description="Flagellar hook-length control protein-like C-terminal" evidence="2">
    <location>
        <begin position="347"/>
        <end position="418"/>
    </location>
</feature>
<evidence type="ECO:0000313" key="4">
    <source>
        <dbReference type="Proteomes" id="UP001269819"/>
    </source>
</evidence>
<sequence>MTTAPAGDTAPATSADSARAQLDRLQLANRAEILAKVTRILNQQQGASQQLLLDIRGKPLTVNAAIGDTQLAVGDLVKVMRAGNELQLLGKLAPPAEARIAQALAQRLPWQQRLDSGLAQLVRLLQPPPTSSGPGSQSGLPGAQQPPLPAPVRQAIEQVIARLPSQQSLSQAGGKETLAPQVRQWLAESGLFAEARLARGGSQEVPDLKLALVRVVSTLLAEQGSDAGQFRRLTPLASPELVQSPLQFPQPLPAPPATGRQEPMPVGQMLRLLAGMLNRVTVNQLHSQVLTTRTTADGAAAAPTATWLLELPWLNTEQQPRLAQLRIEHEARDREDQNRGGKRHIAQWRFSLAMDLDEMGPLYFEVALQQEQVSARVWAERSQTLTRVEDQLPQLRQGFRDLGLDVLDLDCRKGKPQGARTQLEHRLVDIRA</sequence>
<keyword evidence="3" id="KW-0282">Flagellum</keyword>
<keyword evidence="3" id="KW-0969">Cilium</keyword>
<dbReference type="Gene3D" id="3.30.750.140">
    <property type="match status" value="1"/>
</dbReference>
<dbReference type="InterPro" id="IPR021136">
    <property type="entry name" value="Flagellar_hook_control-like_C"/>
</dbReference>
<dbReference type="InterPro" id="IPR038610">
    <property type="entry name" value="FliK-like_C_sf"/>
</dbReference>
<keyword evidence="4" id="KW-1185">Reference proteome</keyword>
<evidence type="ECO:0000313" key="3">
    <source>
        <dbReference type="EMBL" id="MDV2077592.1"/>
    </source>
</evidence>
<feature type="region of interest" description="Disordered" evidence="1">
    <location>
        <begin position="125"/>
        <end position="149"/>
    </location>
</feature>
<dbReference type="RefSeq" id="WP_316972515.1">
    <property type="nucleotide sequence ID" value="NZ_JAWIIJ010000002.1"/>
</dbReference>
<evidence type="ECO:0000259" key="2">
    <source>
        <dbReference type="Pfam" id="PF02120"/>
    </source>
</evidence>
<proteinExistence type="predicted"/>
<accession>A0ABU3VTJ5</accession>
<dbReference type="Proteomes" id="UP001269819">
    <property type="component" value="Unassembled WGS sequence"/>
</dbReference>
<feature type="compositionally biased region" description="Low complexity" evidence="1">
    <location>
        <begin position="132"/>
        <end position="143"/>
    </location>
</feature>
<dbReference type="Pfam" id="PF02120">
    <property type="entry name" value="Flg_hook"/>
    <property type="match status" value="1"/>
</dbReference>
<organism evidence="3 4">
    <name type="scientific">Marinobacter xestospongiae</name>
    <dbReference type="NCBI Taxonomy" id="994319"/>
    <lineage>
        <taxon>Bacteria</taxon>
        <taxon>Pseudomonadati</taxon>
        <taxon>Pseudomonadota</taxon>
        <taxon>Gammaproteobacteria</taxon>
        <taxon>Pseudomonadales</taxon>
        <taxon>Marinobacteraceae</taxon>
        <taxon>Marinobacter</taxon>
    </lineage>
</organism>
<evidence type="ECO:0000256" key="1">
    <source>
        <dbReference type="SAM" id="MobiDB-lite"/>
    </source>
</evidence>
<comment type="caution">
    <text evidence="3">The sequence shown here is derived from an EMBL/GenBank/DDBJ whole genome shotgun (WGS) entry which is preliminary data.</text>
</comment>
<dbReference type="EMBL" id="JAWIIJ010000002">
    <property type="protein sequence ID" value="MDV2077592.1"/>
    <property type="molecule type" value="Genomic_DNA"/>
</dbReference>
<name>A0ABU3VTJ5_9GAMM</name>
<protein>
    <submittedName>
        <fullName evidence="3">Flagellar hook-length control protein FliK</fullName>
    </submittedName>
</protein>
<gene>
    <name evidence="3" type="ORF">RYS15_02815</name>
</gene>
<reference evidence="3 4" key="1">
    <citation type="submission" date="2023-10" db="EMBL/GenBank/DDBJ databases">
        <title>Characteristics and mechanism of a salt-tolerant marine origin heterotrophic nitrifying- aerobic denitrifying bacteria Marinobacter xestospongiae HN1.</title>
        <authorList>
            <person name="Qi R."/>
        </authorList>
    </citation>
    <scope>NUCLEOTIDE SEQUENCE [LARGE SCALE GENOMIC DNA]</scope>
    <source>
        <strain evidence="3 4">HN1</strain>
    </source>
</reference>
<keyword evidence="3" id="KW-0966">Cell projection</keyword>